<proteinExistence type="predicted"/>
<reference evidence="1" key="1">
    <citation type="submission" date="2020-01" db="EMBL/GenBank/DDBJ databases">
        <authorList>
            <person name="Meier V. D."/>
            <person name="Meier V D."/>
        </authorList>
    </citation>
    <scope>NUCLEOTIDE SEQUENCE</scope>
    <source>
        <strain evidence="1">HLG_WM_MAG_01</strain>
    </source>
</reference>
<sequence>MRRNRELLLVHTAMNRVILDNPVNVMVTPQFYTLKKEPLPVKYAYQAKKIAPSLFEGLLEEGEHEYSVFQENDMWVFVAYNMEKILDFLASKGVESDNVGKLYFAQQALDSFTRPMSLNESEALVVMDEVLVVVPTMVLGEDEFPTSYFDNQFTPKQGVTVKSNKNPTESMVGDQQSWLLAGVFVLFAGMFFVEASRYQGGDASANEELETLYEAYPELASSYTRDDISQKYRTIDVNERKKREAIKSIGSMIFKGSTLTSLTVNEKGFTALFEYSNNDTSSRLKVLAKKKNFKVSEAKNSTLRMEGTL</sequence>
<protein>
    <submittedName>
        <fullName evidence="1">Uncharacterized protein</fullName>
    </submittedName>
</protein>
<dbReference type="EMBL" id="CACVAS010000168">
    <property type="protein sequence ID" value="CAA6828022.1"/>
    <property type="molecule type" value="Genomic_DNA"/>
</dbReference>
<accession>A0A6S6UHL7</accession>
<evidence type="ECO:0000313" key="1">
    <source>
        <dbReference type="EMBL" id="CAA6828022.1"/>
    </source>
</evidence>
<dbReference type="AlphaFoldDB" id="A0A6S6UHL7"/>
<organism evidence="1">
    <name type="scientific">uncultured Sulfurovum sp</name>
    <dbReference type="NCBI Taxonomy" id="269237"/>
    <lineage>
        <taxon>Bacteria</taxon>
        <taxon>Pseudomonadati</taxon>
        <taxon>Campylobacterota</taxon>
        <taxon>Epsilonproteobacteria</taxon>
        <taxon>Campylobacterales</taxon>
        <taxon>Sulfurovaceae</taxon>
        <taxon>Sulfurovum</taxon>
        <taxon>environmental samples</taxon>
    </lineage>
</organism>
<gene>
    <name evidence="1" type="ORF">HELGO_WM9658</name>
</gene>
<name>A0A6S6UHL7_9BACT</name>